<dbReference type="InterPro" id="IPR011051">
    <property type="entry name" value="RmlC_Cupin_sf"/>
</dbReference>
<feature type="region of interest" description="Disordered" evidence="1">
    <location>
        <begin position="1"/>
        <end position="22"/>
    </location>
</feature>
<keyword evidence="4" id="KW-1185">Reference proteome</keyword>
<gene>
    <name evidence="3" type="ORF">C8A05DRAFT_20496</name>
</gene>
<organism evidence="3 4">
    <name type="scientific">Staphylotrichum tortipilum</name>
    <dbReference type="NCBI Taxonomy" id="2831512"/>
    <lineage>
        <taxon>Eukaryota</taxon>
        <taxon>Fungi</taxon>
        <taxon>Dikarya</taxon>
        <taxon>Ascomycota</taxon>
        <taxon>Pezizomycotina</taxon>
        <taxon>Sordariomycetes</taxon>
        <taxon>Sordariomycetidae</taxon>
        <taxon>Sordariales</taxon>
        <taxon>Chaetomiaceae</taxon>
        <taxon>Staphylotrichum</taxon>
    </lineage>
</organism>
<dbReference type="InterPro" id="IPR013096">
    <property type="entry name" value="Cupin_2"/>
</dbReference>
<dbReference type="AlphaFoldDB" id="A0AAN6M9V9"/>
<evidence type="ECO:0000256" key="1">
    <source>
        <dbReference type="SAM" id="MobiDB-lite"/>
    </source>
</evidence>
<protein>
    <recommendedName>
        <fullName evidence="2">Cupin type-2 domain-containing protein</fullName>
    </recommendedName>
</protein>
<feature type="compositionally biased region" description="Polar residues" evidence="1">
    <location>
        <begin position="1"/>
        <end position="15"/>
    </location>
</feature>
<evidence type="ECO:0000259" key="2">
    <source>
        <dbReference type="Pfam" id="PF07883"/>
    </source>
</evidence>
<proteinExistence type="predicted"/>
<dbReference type="SUPFAM" id="SSF51182">
    <property type="entry name" value="RmlC-like cupins"/>
    <property type="match status" value="1"/>
</dbReference>
<evidence type="ECO:0000313" key="3">
    <source>
        <dbReference type="EMBL" id="KAK3896544.1"/>
    </source>
</evidence>
<name>A0AAN6M9V9_9PEZI</name>
<comment type="caution">
    <text evidence="3">The sequence shown here is derived from an EMBL/GenBank/DDBJ whole genome shotgun (WGS) entry which is preliminary data.</text>
</comment>
<dbReference type="EMBL" id="MU856552">
    <property type="protein sequence ID" value="KAK3896544.1"/>
    <property type="molecule type" value="Genomic_DNA"/>
</dbReference>
<evidence type="ECO:0000313" key="4">
    <source>
        <dbReference type="Proteomes" id="UP001303889"/>
    </source>
</evidence>
<dbReference type="Pfam" id="PF07883">
    <property type="entry name" value="Cupin_2"/>
    <property type="match status" value="1"/>
</dbReference>
<feature type="non-terminal residue" evidence="3">
    <location>
        <position position="1"/>
    </location>
</feature>
<reference evidence="3" key="1">
    <citation type="journal article" date="2023" name="Mol. Phylogenet. Evol.">
        <title>Genome-scale phylogeny and comparative genomics of the fungal order Sordariales.</title>
        <authorList>
            <person name="Hensen N."/>
            <person name="Bonometti L."/>
            <person name="Westerberg I."/>
            <person name="Brannstrom I.O."/>
            <person name="Guillou S."/>
            <person name="Cros-Aarteil S."/>
            <person name="Calhoun S."/>
            <person name="Haridas S."/>
            <person name="Kuo A."/>
            <person name="Mondo S."/>
            <person name="Pangilinan J."/>
            <person name="Riley R."/>
            <person name="LaButti K."/>
            <person name="Andreopoulos B."/>
            <person name="Lipzen A."/>
            <person name="Chen C."/>
            <person name="Yan M."/>
            <person name="Daum C."/>
            <person name="Ng V."/>
            <person name="Clum A."/>
            <person name="Steindorff A."/>
            <person name="Ohm R.A."/>
            <person name="Martin F."/>
            <person name="Silar P."/>
            <person name="Natvig D.O."/>
            <person name="Lalanne C."/>
            <person name="Gautier V."/>
            <person name="Ament-Velasquez S.L."/>
            <person name="Kruys A."/>
            <person name="Hutchinson M.I."/>
            <person name="Powell A.J."/>
            <person name="Barry K."/>
            <person name="Miller A.N."/>
            <person name="Grigoriev I.V."/>
            <person name="Debuchy R."/>
            <person name="Gladieux P."/>
            <person name="Hiltunen Thoren M."/>
            <person name="Johannesson H."/>
        </authorList>
    </citation>
    <scope>NUCLEOTIDE SEQUENCE</scope>
    <source>
        <strain evidence="3">CBS 103.79</strain>
    </source>
</reference>
<sequence>VSGTGLLLSQPTGTSDDPEPHPLATGDFAFVPAWTEHRFVNGSDVEDLHLVVIRSGPSPVGGRMRTGYGVNGCKSKCCGGRWLTRGAHGIGLVNHRVAAGDLGLPRSRTIPTVSLPVGLLLGVVRRQDVG</sequence>
<dbReference type="InterPro" id="IPR014710">
    <property type="entry name" value="RmlC-like_jellyroll"/>
</dbReference>
<dbReference type="CDD" id="cd02208">
    <property type="entry name" value="cupin_RmlC-like"/>
    <property type="match status" value="1"/>
</dbReference>
<accession>A0AAN6M9V9</accession>
<dbReference type="Proteomes" id="UP001303889">
    <property type="component" value="Unassembled WGS sequence"/>
</dbReference>
<dbReference type="Gene3D" id="2.60.120.10">
    <property type="entry name" value="Jelly Rolls"/>
    <property type="match status" value="1"/>
</dbReference>
<feature type="domain" description="Cupin type-2" evidence="2">
    <location>
        <begin position="17"/>
        <end position="53"/>
    </location>
</feature>
<reference evidence="3" key="2">
    <citation type="submission" date="2023-05" db="EMBL/GenBank/DDBJ databases">
        <authorList>
            <consortium name="Lawrence Berkeley National Laboratory"/>
            <person name="Steindorff A."/>
            <person name="Hensen N."/>
            <person name="Bonometti L."/>
            <person name="Westerberg I."/>
            <person name="Brannstrom I.O."/>
            <person name="Guillou S."/>
            <person name="Cros-Aarteil S."/>
            <person name="Calhoun S."/>
            <person name="Haridas S."/>
            <person name="Kuo A."/>
            <person name="Mondo S."/>
            <person name="Pangilinan J."/>
            <person name="Riley R."/>
            <person name="Labutti K."/>
            <person name="Andreopoulos B."/>
            <person name="Lipzen A."/>
            <person name="Chen C."/>
            <person name="Yanf M."/>
            <person name="Daum C."/>
            <person name="Ng V."/>
            <person name="Clum A."/>
            <person name="Ohm R."/>
            <person name="Martin F."/>
            <person name="Silar P."/>
            <person name="Natvig D."/>
            <person name="Lalanne C."/>
            <person name="Gautier V."/>
            <person name="Ament-Velasquez S.L."/>
            <person name="Kruys A."/>
            <person name="Hutchinson M.I."/>
            <person name="Powell A.J."/>
            <person name="Barry K."/>
            <person name="Miller A.N."/>
            <person name="Grigoriev I.V."/>
            <person name="Debuchy R."/>
            <person name="Gladieux P."/>
            <person name="Thoren M.H."/>
            <person name="Johannesson H."/>
        </authorList>
    </citation>
    <scope>NUCLEOTIDE SEQUENCE</scope>
    <source>
        <strain evidence="3">CBS 103.79</strain>
    </source>
</reference>